<dbReference type="EMBL" id="LT859958">
    <property type="protein sequence ID" value="SMX54531.1"/>
    <property type="molecule type" value="Genomic_DNA"/>
</dbReference>
<dbReference type="AlphaFoldDB" id="A0A1Y6K4C8"/>
<keyword evidence="1" id="KW-0472">Membrane</keyword>
<keyword evidence="1" id="KW-1133">Transmembrane helix</keyword>
<sequence length="100" mass="11857">MIAFNFIFWTLIGAITGYLYFLSQQWSVNQLDTQKRHRSISLIMVGTILRWLLVGIVFSISVSHSYLALLSVFLSFMLVRLVFLLMWQGWLRFKNPFIRH</sequence>
<keyword evidence="3" id="KW-1185">Reference proteome</keyword>
<reference evidence="3" key="1">
    <citation type="submission" date="2017-05" db="EMBL/GenBank/DDBJ databases">
        <authorList>
            <person name="Kirkegaard R."/>
            <person name="Mcilroy J S."/>
        </authorList>
    </citation>
    <scope>NUCLEOTIDE SEQUENCE [LARGE SCALE GENOMIC DNA]</scope>
</reference>
<proteinExistence type="predicted"/>
<accession>A0A1Y6K4C8</accession>
<name>A0A1Y6K4C8_9CHLR</name>
<dbReference type="Pfam" id="PF12966">
    <property type="entry name" value="AtpR"/>
    <property type="match status" value="1"/>
</dbReference>
<feature type="transmembrane region" description="Helical" evidence="1">
    <location>
        <begin position="42"/>
        <end position="60"/>
    </location>
</feature>
<evidence type="ECO:0000313" key="2">
    <source>
        <dbReference type="EMBL" id="SMX54531.1"/>
    </source>
</evidence>
<feature type="transmembrane region" description="Helical" evidence="1">
    <location>
        <begin position="66"/>
        <end position="87"/>
    </location>
</feature>
<evidence type="ECO:0000313" key="3">
    <source>
        <dbReference type="Proteomes" id="UP000195514"/>
    </source>
</evidence>
<keyword evidence="1" id="KW-0812">Transmembrane</keyword>
<dbReference type="KEGG" id="abat:CFX1CAM_1466"/>
<evidence type="ECO:0000256" key="1">
    <source>
        <dbReference type="SAM" id="Phobius"/>
    </source>
</evidence>
<gene>
    <name evidence="2" type="ORF">CFX1CAM_1466</name>
</gene>
<dbReference type="Proteomes" id="UP000195514">
    <property type="component" value="Chromosome I"/>
</dbReference>
<protein>
    <submittedName>
        <fullName evidence="2">Uncharacterized protein</fullName>
    </submittedName>
</protein>
<feature type="transmembrane region" description="Helical" evidence="1">
    <location>
        <begin position="6"/>
        <end position="22"/>
    </location>
</feature>
<organism evidence="2 3">
    <name type="scientific">Candidatus Brevifilum fermentans</name>
    <dbReference type="NCBI Taxonomy" id="1986204"/>
    <lineage>
        <taxon>Bacteria</taxon>
        <taxon>Bacillati</taxon>
        <taxon>Chloroflexota</taxon>
        <taxon>Anaerolineae</taxon>
        <taxon>Anaerolineales</taxon>
        <taxon>Anaerolineaceae</taxon>
        <taxon>Candidatus Brevifilum</taxon>
    </lineage>
</organism>
<dbReference type="RefSeq" id="WP_087862368.1">
    <property type="nucleotide sequence ID" value="NZ_LT859958.1"/>
</dbReference>
<dbReference type="InterPro" id="IPR017581">
    <property type="entry name" value="AtpR-like"/>
</dbReference>